<dbReference type="STRING" id="144026.SAMN04488568_101297"/>
<protein>
    <submittedName>
        <fullName evidence="3">Ribonuclease Z</fullName>
    </submittedName>
</protein>
<dbReference type="AlphaFoldDB" id="A0A1G9M1W9"/>
<organism evidence="3 4">
    <name type="scientific">Maricaulis salignorans</name>
    <dbReference type="NCBI Taxonomy" id="144026"/>
    <lineage>
        <taxon>Bacteria</taxon>
        <taxon>Pseudomonadati</taxon>
        <taxon>Pseudomonadota</taxon>
        <taxon>Alphaproteobacteria</taxon>
        <taxon>Maricaulales</taxon>
        <taxon>Maricaulaceae</taxon>
        <taxon>Maricaulis</taxon>
    </lineage>
</organism>
<dbReference type="SMART" id="SM00849">
    <property type="entry name" value="Lactamase_B"/>
    <property type="match status" value="1"/>
</dbReference>
<dbReference type="EMBL" id="FNHG01000001">
    <property type="protein sequence ID" value="SDL68259.1"/>
    <property type="molecule type" value="Genomic_DNA"/>
</dbReference>
<dbReference type="InterPro" id="IPR036866">
    <property type="entry name" value="RibonucZ/Hydroxyglut_hydro"/>
</dbReference>
<evidence type="ECO:0000259" key="2">
    <source>
        <dbReference type="SMART" id="SM00849"/>
    </source>
</evidence>
<dbReference type="PANTHER" id="PTHR46018:SF2">
    <property type="entry name" value="ZINC PHOSPHODIESTERASE ELAC PROTEIN 1"/>
    <property type="match status" value="1"/>
</dbReference>
<dbReference type="Proteomes" id="UP000199759">
    <property type="component" value="Unassembled WGS sequence"/>
</dbReference>
<evidence type="ECO:0000313" key="4">
    <source>
        <dbReference type="Proteomes" id="UP000199759"/>
    </source>
</evidence>
<accession>A0A1G9M1W9</accession>
<dbReference type="Gene3D" id="3.60.15.10">
    <property type="entry name" value="Ribonuclease Z/Hydroxyacylglutathione hydrolase-like"/>
    <property type="match status" value="1"/>
</dbReference>
<feature type="domain" description="Metallo-beta-lactamase" evidence="2">
    <location>
        <begin position="69"/>
        <end position="290"/>
    </location>
</feature>
<dbReference type="CDD" id="cd07719">
    <property type="entry name" value="arylsulfatase_AtsA-like_MBL-fold"/>
    <property type="match status" value="1"/>
</dbReference>
<evidence type="ECO:0000256" key="1">
    <source>
        <dbReference type="ARBA" id="ARBA00022801"/>
    </source>
</evidence>
<name>A0A1G9M1W9_9PROT</name>
<reference evidence="3 4" key="1">
    <citation type="submission" date="2016-10" db="EMBL/GenBank/DDBJ databases">
        <authorList>
            <person name="de Groot N.N."/>
        </authorList>
    </citation>
    <scope>NUCLEOTIDE SEQUENCE [LARGE SCALE GENOMIC DNA]</scope>
    <source>
        <strain evidence="3 4">DSM 16077</strain>
    </source>
</reference>
<dbReference type="RefSeq" id="WP_233342252.1">
    <property type="nucleotide sequence ID" value="NZ_FNHG01000001.1"/>
</dbReference>
<dbReference type="GO" id="GO:0042781">
    <property type="term" value="F:3'-tRNA processing endoribonuclease activity"/>
    <property type="evidence" value="ECO:0007669"/>
    <property type="project" value="TreeGrafter"/>
</dbReference>
<keyword evidence="1" id="KW-0378">Hydrolase</keyword>
<proteinExistence type="predicted"/>
<dbReference type="InterPro" id="IPR001279">
    <property type="entry name" value="Metallo-B-lactamas"/>
</dbReference>
<keyword evidence="4" id="KW-1185">Reference proteome</keyword>
<dbReference type="SUPFAM" id="SSF56281">
    <property type="entry name" value="Metallo-hydrolase/oxidoreductase"/>
    <property type="match status" value="1"/>
</dbReference>
<sequence length="362" mass="38007">MLKRVLFGALGLALLVTGLAFAFQAQLARALYERRVDRQMSLDRMAELPDGLHLAFCGTGSPLPDPSRAPSCAVVIAGDRLFVVDSGAGSVGNLLLMGIPAGQIEAVLLTHFHSDHIGGLGDLALQRWIGEGRNEPLPVYGAAGVETVVAGFNQAYAIDATYRTGHHGEVIAPPSGFGMEAQPFAIAGFDQTAPVKLLENNGLTIWAVAVDHAPASPAVAYRFDYQGRSLVMSGDLVADASPGFQALAAGTDLLVVEALQPDLLDIINAGARARGNERLDTIMIDIRDYHTTPEQAASVARSAQARALVLNHIVPALPSRSLNAAFLGDAAAAYSGPIRIAEDGLVVSLPTGDDGVSFQSWR</sequence>
<dbReference type="InterPro" id="IPR044094">
    <property type="entry name" value="AtsA-like_MBL-fold"/>
</dbReference>
<gene>
    <name evidence="3" type="ORF">SAMN04488568_101297</name>
</gene>
<dbReference type="PANTHER" id="PTHR46018">
    <property type="entry name" value="ZINC PHOSPHODIESTERASE ELAC PROTEIN 1"/>
    <property type="match status" value="1"/>
</dbReference>
<evidence type="ECO:0000313" key="3">
    <source>
        <dbReference type="EMBL" id="SDL68259.1"/>
    </source>
</evidence>
<dbReference type="Pfam" id="PF00753">
    <property type="entry name" value="Lactamase_B"/>
    <property type="match status" value="1"/>
</dbReference>